<name>A0A0K2VIL6_LEPSM</name>
<protein>
    <submittedName>
        <fullName evidence="1">Uncharacterized protein</fullName>
    </submittedName>
</protein>
<evidence type="ECO:0000313" key="1">
    <source>
        <dbReference type="EMBL" id="CDW49816.1"/>
    </source>
</evidence>
<organism evidence="1">
    <name type="scientific">Lepeophtheirus salmonis</name>
    <name type="common">Salmon louse</name>
    <name type="synonym">Caligus salmonis</name>
    <dbReference type="NCBI Taxonomy" id="72036"/>
    <lineage>
        <taxon>Eukaryota</taxon>
        <taxon>Metazoa</taxon>
        <taxon>Ecdysozoa</taxon>
        <taxon>Arthropoda</taxon>
        <taxon>Crustacea</taxon>
        <taxon>Multicrustacea</taxon>
        <taxon>Hexanauplia</taxon>
        <taxon>Copepoda</taxon>
        <taxon>Siphonostomatoida</taxon>
        <taxon>Caligidae</taxon>
        <taxon>Lepeophtheirus</taxon>
    </lineage>
</organism>
<dbReference type="EMBL" id="HACA01032455">
    <property type="protein sequence ID" value="CDW49816.1"/>
    <property type="molecule type" value="Transcribed_RNA"/>
</dbReference>
<accession>A0A0K2VIL6</accession>
<sequence length="69" mass="7903">MPSLMNDNIILHILAVGSSPFFRCVGMRLQCMVYLIVIHELKGAHSKSNPVDILHFPWSEHQFVSIERV</sequence>
<dbReference type="AlphaFoldDB" id="A0A0K2VIL6"/>
<reference evidence="1" key="1">
    <citation type="submission" date="2014-05" db="EMBL/GenBank/DDBJ databases">
        <authorList>
            <person name="Chronopoulou M."/>
        </authorList>
    </citation>
    <scope>NUCLEOTIDE SEQUENCE</scope>
    <source>
        <tissue evidence="1">Whole organism</tissue>
    </source>
</reference>
<proteinExistence type="predicted"/>